<evidence type="ECO:0000256" key="1">
    <source>
        <dbReference type="SAM" id="MobiDB-lite"/>
    </source>
</evidence>
<proteinExistence type="predicted"/>
<dbReference type="AlphaFoldDB" id="A0A3R0XGC9"/>
<evidence type="ECO:0000313" key="2">
    <source>
        <dbReference type="EMBL" id="MLU97438.1"/>
    </source>
</evidence>
<reference evidence="2" key="1">
    <citation type="submission" date="2018-07" db="EMBL/GenBank/DDBJ databases">
        <authorList>
            <person name="Ashton P.M."/>
            <person name="Dallman T."/>
            <person name="Nair S."/>
            <person name="De Pinna E."/>
            <person name="Peters T."/>
            <person name="Grant K."/>
        </authorList>
    </citation>
    <scope>NUCLEOTIDE SEQUENCE [LARGE SCALE GENOMIC DNA]</scope>
    <source>
        <strain evidence="2">157339</strain>
    </source>
</reference>
<dbReference type="EMBL" id="RVHM01000013">
    <property type="protein sequence ID" value="MLU97438.1"/>
    <property type="molecule type" value="Genomic_DNA"/>
</dbReference>
<accession>A0A3R0XGC9</accession>
<name>A0A3R0XGC9_SALET</name>
<dbReference type="Proteomes" id="UP000885374">
    <property type="component" value="Unassembled WGS sequence"/>
</dbReference>
<comment type="caution">
    <text evidence="2">The sequence shown here is derived from an EMBL/GenBank/DDBJ whole genome shotgun (WGS) entry which is preliminary data.</text>
</comment>
<protein>
    <submittedName>
        <fullName evidence="2">Uncharacterized protein</fullName>
    </submittedName>
</protein>
<sequence>MSFAASGSAVQKITSSDCAGENQRYGAGQMVAEDGETPPEMQIQTGWLKIEELWTLIFNRTG</sequence>
<feature type="region of interest" description="Disordered" evidence="1">
    <location>
        <begin position="1"/>
        <end position="39"/>
    </location>
</feature>
<feature type="compositionally biased region" description="Polar residues" evidence="1">
    <location>
        <begin position="8"/>
        <end position="17"/>
    </location>
</feature>
<gene>
    <name evidence="2" type="ORF">DRU74_11940</name>
</gene>
<organism evidence="2">
    <name type="scientific">Salmonella enterica I</name>
    <dbReference type="NCBI Taxonomy" id="59201"/>
    <lineage>
        <taxon>Bacteria</taxon>
        <taxon>Pseudomonadati</taxon>
        <taxon>Pseudomonadota</taxon>
        <taxon>Gammaproteobacteria</taxon>
        <taxon>Enterobacterales</taxon>
        <taxon>Enterobacteriaceae</taxon>
        <taxon>Salmonella</taxon>
    </lineage>
</organism>